<dbReference type="NCBIfam" id="TIGR02937">
    <property type="entry name" value="sigma70-ECF"/>
    <property type="match status" value="1"/>
</dbReference>
<dbReference type="InterPro" id="IPR036388">
    <property type="entry name" value="WH-like_DNA-bd_sf"/>
</dbReference>
<reference evidence="7 8" key="1">
    <citation type="submission" date="2018-07" db="EMBL/GenBank/DDBJ databases">
        <title>Leeuwenhoekiella genomics.</title>
        <authorList>
            <person name="Tahon G."/>
            <person name="Willems A."/>
        </authorList>
    </citation>
    <scope>NUCLEOTIDE SEQUENCE [LARGE SCALE GENOMIC DNA]</scope>
    <source>
        <strain evidence="7 8">R-50232</strain>
    </source>
</reference>
<evidence type="ECO:0000313" key="8">
    <source>
        <dbReference type="Proteomes" id="UP000289821"/>
    </source>
</evidence>
<dbReference type="InterPro" id="IPR013324">
    <property type="entry name" value="RNA_pol_sigma_r3/r4-like"/>
</dbReference>
<comment type="caution">
    <text evidence="7">The sequence shown here is derived from an EMBL/GenBank/DDBJ whole genome shotgun (WGS) entry which is preliminary data.</text>
</comment>
<accession>A0A4Q0NP22</accession>
<dbReference type="InterPro" id="IPR013325">
    <property type="entry name" value="RNA_pol_sigma_r2"/>
</dbReference>
<gene>
    <name evidence="7" type="ORF">DSM04_1088</name>
</gene>
<evidence type="ECO:0000259" key="6">
    <source>
        <dbReference type="Pfam" id="PF08281"/>
    </source>
</evidence>
<keyword evidence="8" id="KW-1185">Reference proteome</keyword>
<keyword evidence="3" id="KW-0731">Sigma factor</keyword>
<protein>
    <submittedName>
        <fullName evidence="7">RNA polymerase sigma-70 factor (ECF subfamily)</fullName>
    </submittedName>
</protein>
<dbReference type="AlphaFoldDB" id="A0A4Q0NP22"/>
<evidence type="ECO:0000256" key="3">
    <source>
        <dbReference type="ARBA" id="ARBA00023082"/>
    </source>
</evidence>
<dbReference type="Pfam" id="PF04542">
    <property type="entry name" value="Sigma70_r2"/>
    <property type="match status" value="1"/>
</dbReference>
<dbReference type="Pfam" id="PF08281">
    <property type="entry name" value="Sigma70_r4_2"/>
    <property type="match status" value="1"/>
</dbReference>
<dbReference type="RefSeq" id="WP_236638927.1">
    <property type="nucleotide sequence ID" value="NZ_QOVI01000008.1"/>
</dbReference>
<dbReference type="InterPro" id="IPR039425">
    <property type="entry name" value="RNA_pol_sigma-70-like"/>
</dbReference>
<dbReference type="SUPFAM" id="SSF88946">
    <property type="entry name" value="Sigma2 domain of RNA polymerase sigma factors"/>
    <property type="match status" value="1"/>
</dbReference>
<evidence type="ECO:0000259" key="5">
    <source>
        <dbReference type="Pfam" id="PF04542"/>
    </source>
</evidence>
<sequence>MNDSNLDINEFKLLYKALYPSLCLFAKSYLSDLQASKDAVQEVFVKVWEKEIHFIEMNAAKSYLYTAVKNKCLDVLKSKYVRVMDSQSTIEEFEWLESDRFFYKEIIHVETSTLIEKATNSLPYRCAQIIKLSLKNYSNQEIADSLSLSINTVKAQKKIAYKKMRPLLKEHYHFLLLVMASSNF</sequence>
<dbReference type="NCBIfam" id="TIGR02985">
    <property type="entry name" value="Sig70_bacteroi1"/>
    <property type="match status" value="1"/>
</dbReference>
<dbReference type="InterPro" id="IPR014284">
    <property type="entry name" value="RNA_pol_sigma-70_dom"/>
</dbReference>
<evidence type="ECO:0000313" key="7">
    <source>
        <dbReference type="EMBL" id="RXG11911.1"/>
    </source>
</evidence>
<feature type="domain" description="RNA polymerase sigma-70 region 2" evidence="5">
    <location>
        <begin position="14"/>
        <end position="79"/>
    </location>
</feature>
<dbReference type="Gene3D" id="1.10.1740.10">
    <property type="match status" value="1"/>
</dbReference>
<feature type="domain" description="RNA polymerase sigma factor 70 region 4 type 2" evidence="6">
    <location>
        <begin position="114"/>
        <end position="164"/>
    </location>
</feature>
<name>A0A4Q0NP22_9FLAO</name>
<dbReference type="SUPFAM" id="SSF88659">
    <property type="entry name" value="Sigma3 and sigma4 domains of RNA polymerase sigma factors"/>
    <property type="match status" value="1"/>
</dbReference>
<dbReference type="InterPro" id="IPR014327">
    <property type="entry name" value="RNA_pol_sigma70_bacteroid"/>
</dbReference>
<dbReference type="PANTHER" id="PTHR43133">
    <property type="entry name" value="RNA POLYMERASE ECF-TYPE SIGMA FACTO"/>
    <property type="match status" value="1"/>
</dbReference>
<comment type="similarity">
    <text evidence="1">Belongs to the sigma-70 factor family. ECF subfamily.</text>
</comment>
<dbReference type="GO" id="GO:0016987">
    <property type="term" value="F:sigma factor activity"/>
    <property type="evidence" value="ECO:0007669"/>
    <property type="project" value="UniProtKB-KW"/>
</dbReference>
<keyword evidence="2" id="KW-0805">Transcription regulation</keyword>
<keyword evidence="4" id="KW-0804">Transcription</keyword>
<proteinExistence type="inferred from homology"/>
<dbReference type="GO" id="GO:0003677">
    <property type="term" value="F:DNA binding"/>
    <property type="evidence" value="ECO:0007669"/>
    <property type="project" value="InterPro"/>
</dbReference>
<organism evidence="7 8">
    <name type="scientific">Leeuwenhoekiella aestuarii</name>
    <dbReference type="NCBI Taxonomy" id="2249426"/>
    <lineage>
        <taxon>Bacteria</taxon>
        <taxon>Pseudomonadati</taxon>
        <taxon>Bacteroidota</taxon>
        <taxon>Flavobacteriia</taxon>
        <taxon>Flavobacteriales</taxon>
        <taxon>Flavobacteriaceae</taxon>
        <taxon>Leeuwenhoekiella</taxon>
    </lineage>
</organism>
<dbReference type="Gene3D" id="1.10.10.10">
    <property type="entry name" value="Winged helix-like DNA-binding domain superfamily/Winged helix DNA-binding domain"/>
    <property type="match status" value="1"/>
</dbReference>
<dbReference type="GO" id="GO:0006352">
    <property type="term" value="P:DNA-templated transcription initiation"/>
    <property type="evidence" value="ECO:0007669"/>
    <property type="project" value="InterPro"/>
</dbReference>
<dbReference type="InterPro" id="IPR007627">
    <property type="entry name" value="RNA_pol_sigma70_r2"/>
</dbReference>
<dbReference type="PANTHER" id="PTHR43133:SF46">
    <property type="entry name" value="RNA POLYMERASE SIGMA-70 FACTOR ECF SUBFAMILY"/>
    <property type="match status" value="1"/>
</dbReference>
<evidence type="ECO:0000256" key="4">
    <source>
        <dbReference type="ARBA" id="ARBA00023163"/>
    </source>
</evidence>
<dbReference type="Proteomes" id="UP000289821">
    <property type="component" value="Unassembled WGS sequence"/>
</dbReference>
<dbReference type="EMBL" id="QOVI01000008">
    <property type="protein sequence ID" value="RXG11911.1"/>
    <property type="molecule type" value="Genomic_DNA"/>
</dbReference>
<dbReference type="InterPro" id="IPR013249">
    <property type="entry name" value="RNA_pol_sigma70_r4_t2"/>
</dbReference>
<evidence type="ECO:0000256" key="2">
    <source>
        <dbReference type="ARBA" id="ARBA00023015"/>
    </source>
</evidence>
<evidence type="ECO:0000256" key="1">
    <source>
        <dbReference type="ARBA" id="ARBA00010641"/>
    </source>
</evidence>